<protein>
    <submittedName>
        <fullName evidence="1">Uncharacterized protein</fullName>
    </submittedName>
</protein>
<keyword evidence="2" id="KW-1185">Reference proteome</keyword>
<gene>
    <name evidence="1" type="ORF">BDV28DRAFT_130717</name>
</gene>
<organism evidence="1 2">
    <name type="scientific">Aspergillus coremiiformis</name>
    <dbReference type="NCBI Taxonomy" id="138285"/>
    <lineage>
        <taxon>Eukaryota</taxon>
        <taxon>Fungi</taxon>
        <taxon>Dikarya</taxon>
        <taxon>Ascomycota</taxon>
        <taxon>Pezizomycotina</taxon>
        <taxon>Eurotiomycetes</taxon>
        <taxon>Eurotiomycetidae</taxon>
        <taxon>Eurotiales</taxon>
        <taxon>Aspergillaceae</taxon>
        <taxon>Aspergillus</taxon>
        <taxon>Aspergillus subgen. Circumdati</taxon>
    </lineage>
</organism>
<feature type="non-terminal residue" evidence="1">
    <location>
        <position position="54"/>
    </location>
</feature>
<accession>A0A5N6ZA97</accession>
<dbReference type="Proteomes" id="UP000327118">
    <property type="component" value="Unassembled WGS sequence"/>
</dbReference>
<evidence type="ECO:0000313" key="2">
    <source>
        <dbReference type="Proteomes" id="UP000327118"/>
    </source>
</evidence>
<dbReference type="AlphaFoldDB" id="A0A5N6ZA97"/>
<dbReference type="EMBL" id="ML739070">
    <property type="protein sequence ID" value="KAE8354535.1"/>
    <property type="molecule type" value="Genomic_DNA"/>
</dbReference>
<evidence type="ECO:0000313" key="1">
    <source>
        <dbReference type="EMBL" id="KAE8354535.1"/>
    </source>
</evidence>
<reference evidence="2" key="1">
    <citation type="submission" date="2019-04" db="EMBL/GenBank/DDBJ databases">
        <title>Friends and foes A comparative genomics studyof 23 Aspergillus species from section Flavi.</title>
        <authorList>
            <consortium name="DOE Joint Genome Institute"/>
            <person name="Kjaerbolling I."/>
            <person name="Vesth T."/>
            <person name="Frisvad J.C."/>
            <person name="Nybo J.L."/>
            <person name="Theobald S."/>
            <person name="Kildgaard S."/>
            <person name="Isbrandt T."/>
            <person name="Kuo A."/>
            <person name="Sato A."/>
            <person name="Lyhne E.K."/>
            <person name="Kogle M.E."/>
            <person name="Wiebenga A."/>
            <person name="Kun R.S."/>
            <person name="Lubbers R.J."/>
            <person name="Makela M.R."/>
            <person name="Barry K."/>
            <person name="Chovatia M."/>
            <person name="Clum A."/>
            <person name="Daum C."/>
            <person name="Haridas S."/>
            <person name="He G."/>
            <person name="LaButti K."/>
            <person name="Lipzen A."/>
            <person name="Mondo S."/>
            <person name="Riley R."/>
            <person name="Salamov A."/>
            <person name="Simmons B.A."/>
            <person name="Magnuson J.K."/>
            <person name="Henrissat B."/>
            <person name="Mortensen U.H."/>
            <person name="Larsen T.O."/>
            <person name="Devries R.P."/>
            <person name="Grigoriev I.V."/>
            <person name="Machida M."/>
            <person name="Baker S.E."/>
            <person name="Andersen M.R."/>
        </authorList>
    </citation>
    <scope>NUCLEOTIDE SEQUENCE [LARGE SCALE GENOMIC DNA]</scope>
    <source>
        <strain evidence="2">CBS 553.77</strain>
    </source>
</reference>
<proteinExistence type="predicted"/>
<name>A0A5N6ZA97_9EURO</name>
<sequence length="54" mass="6451">MITQSIILRYADKNHLEKLLSSLFTTYFIEEDDGRYILTLPRMLSEKEIEQVLM</sequence>
<dbReference type="OrthoDB" id="3783539at2759"/>